<dbReference type="PATRIC" id="fig|1202534.3.peg.3837"/>
<reference evidence="2 3" key="1">
    <citation type="submission" date="2013-03" db="EMBL/GenBank/DDBJ databases">
        <title>Whole genome shotgun sequencing of Clostridium sartagoforme AAU1.</title>
        <authorList>
            <person name="Joshi C.G."/>
            <person name="Duggirala S.M."/>
            <person name="Nathani N.M."/>
            <person name="Bhatt V.D."/>
            <person name="Patel A.K."/>
            <person name="Pandya P.R."/>
            <person name="KaPatel J.A."/>
        </authorList>
    </citation>
    <scope>NUCLEOTIDE SEQUENCE [LARGE SCALE GENOMIC DNA]</scope>
    <source>
        <strain evidence="2 3">AAU1</strain>
    </source>
</reference>
<sequence>MEKFFEQLTSYNILNNLLPGAIFCYLLKYSMNITLLDSDLIGNLFFYYFCGMVISRVGSVIIEPVLKKVKYVKFAEYKDFVKASKKDSKIEVLSESNNMYRTFIALFTILIITKIYYNLSQKFIILNSIWKVLILVILLILFLMSYRKQVNYIKKRVDINVND</sequence>
<gene>
    <name evidence="2" type="ORF">A500_19239</name>
</gene>
<dbReference type="Proteomes" id="UP000013988">
    <property type="component" value="Unassembled WGS sequence"/>
</dbReference>
<feature type="transmembrane region" description="Helical" evidence="1">
    <location>
        <begin position="45"/>
        <end position="66"/>
    </location>
</feature>
<evidence type="ECO:0000256" key="1">
    <source>
        <dbReference type="SAM" id="Phobius"/>
    </source>
</evidence>
<evidence type="ECO:0000313" key="2">
    <source>
        <dbReference type="EMBL" id="EOR19978.1"/>
    </source>
</evidence>
<keyword evidence="3" id="KW-1185">Reference proteome</keyword>
<keyword evidence="1" id="KW-0472">Membrane</keyword>
<protein>
    <recommendedName>
        <fullName evidence="4">Phosphohistidine phosphatase</fullName>
    </recommendedName>
</protein>
<feature type="transmembrane region" description="Helical" evidence="1">
    <location>
        <begin position="12"/>
        <end position="33"/>
    </location>
</feature>
<comment type="caution">
    <text evidence="2">The sequence shown here is derived from an EMBL/GenBank/DDBJ whole genome shotgun (WGS) entry which is preliminary data.</text>
</comment>
<feature type="transmembrane region" description="Helical" evidence="1">
    <location>
        <begin position="123"/>
        <end position="146"/>
    </location>
</feature>
<dbReference type="OrthoDB" id="1447784at2"/>
<feature type="transmembrane region" description="Helical" evidence="1">
    <location>
        <begin position="99"/>
        <end position="117"/>
    </location>
</feature>
<proteinExistence type="predicted"/>
<dbReference type="EMBL" id="ASRV01000235">
    <property type="protein sequence ID" value="EOR19978.1"/>
    <property type="molecule type" value="Genomic_DNA"/>
</dbReference>
<name>R9BSD5_9CLOT</name>
<keyword evidence="1" id="KW-1133">Transmembrane helix</keyword>
<dbReference type="AlphaFoldDB" id="R9BSD5"/>
<dbReference type="RefSeq" id="WP_016209055.1">
    <property type="nucleotide sequence ID" value="NZ_ASRV01000235.1"/>
</dbReference>
<keyword evidence="1" id="KW-0812">Transmembrane</keyword>
<accession>R9BSD5</accession>
<evidence type="ECO:0008006" key="4">
    <source>
        <dbReference type="Google" id="ProtNLM"/>
    </source>
</evidence>
<evidence type="ECO:0000313" key="3">
    <source>
        <dbReference type="Proteomes" id="UP000013988"/>
    </source>
</evidence>
<organism evidence="2 3">
    <name type="scientific">Clostridium sartagoforme AAU1</name>
    <dbReference type="NCBI Taxonomy" id="1202534"/>
    <lineage>
        <taxon>Bacteria</taxon>
        <taxon>Bacillati</taxon>
        <taxon>Bacillota</taxon>
        <taxon>Clostridia</taxon>
        <taxon>Eubacteriales</taxon>
        <taxon>Clostridiaceae</taxon>
        <taxon>Clostridium</taxon>
    </lineage>
</organism>